<dbReference type="InterPro" id="IPR027417">
    <property type="entry name" value="P-loop_NTPase"/>
</dbReference>
<proteinExistence type="predicted"/>
<dbReference type="Gene3D" id="3.40.50.300">
    <property type="entry name" value="P-loop containing nucleotide triphosphate hydrolases"/>
    <property type="match status" value="1"/>
</dbReference>
<evidence type="ECO:0000313" key="2">
    <source>
        <dbReference type="Proteomes" id="UP000484885"/>
    </source>
</evidence>
<dbReference type="RefSeq" id="WP_164211694.1">
    <property type="nucleotide sequence ID" value="NZ_JAAGSC010000042.1"/>
</dbReference>
<evidence type="ECO:0008006" key="3">
    <source>
        <dbReference type="Google" id="ProtNLM"/>
    </source>
</evidence>
<dbReference type="AlphaFoldDB" id="A0A845V119"/>
<dbReference type="Proteomes" id="UP000484885">
    <property type="component" value="Unassembled WGS sequence"/>
</dbReference>
<accession>A0A845V119</accession>
<organism evidence="1 2">
    <name type="scientific">Wenzhouxiangella limi</name>
    <dbReference type="NCBI Taxonomy" id="2707351"/>
    <lineage>
        <taxon>Bacteria</taxon>
        <taxon>Pseudomonadati</taxon>
        <taxon>Pseudomonadota</taxon>
        <taxon>Gammaproteobacteria</taxon>
        <taxon>Chromatiales</taxon>
        <taxon>Wenzhouxiangellaceae</taxon>
        <taxon>Wenzhouxiangella</taxon>
    </lineage>
</organism>
<name>A0A845V119_9GAMM</name>
<gene>
    <name evidence="1" type="ORF">G3I74_11185</name>
</gene>
<evidence type="ECO:0000313" key="1">
    <source>
        <dbReference type="EMBL" id="NDY96292.1"/>
    </source>
</evidence>
<reference evidence="1 2" key="1">
    <citation type="submission" date="2020-02" db="EMBL/GenBank/DDBJ databases">
        <authorList>
            <person name="Zhang X.-Y."/>
        </authorList>
    </citation>
    <scope>NUCLEOTIDE SEQUENCE [LARGE SCALE GENOMIC DNA]</scope>
    <source>
        <strain evidence="1 2">C33</strain>
    </source>
</reference>
<dbReference type="SUPFAM" id="SSF52540">
    <property type="entry name" value="P-loop containing nucleoside triphosphate hydrolases"/>
    <property type="match status" value="1"/>
</dbReference>
<sequence length="396" mass="45631">MGLSMVDKVILHIGMHKTGSTSIQEALKDYDDGKTFYAPFQEANHSAAIRSAFSKRPEDFHSWRKLGLDRSEVLSRRNQYRSQLVSDLKRKDRDQLIISGEDIGLLEEAGKHELVELLNRHAKIIQVVCYIRAPMEFAASYLQQQIKTGRKSLPELIKTDYKKRLTFFKEHLPTDQIIVKSFNRQTLQRGCVVSDFCRTCGIDSTQVPKSRLNESLSAPALKLLYSFNRSNGCYQGDLVTHRAHHLLIQWIAHDYRTGPGIKQSRFLPMSDFSELDYLRDKFGLHFEPPNPQIHSGDQSLEAWLTDTSDIDMEPLNQRLAQIGVNSQNKSVDFLLNRLYYHALVVTALRHQQVRIQPNMISRGLLRDVIKSLFIATFNTIRRRIFTPAHRRADRNG</sequence>
<dbReference type="EMBL" id="JAAGSC010000042">
    <property type="protein sequence ID" value="NDY96292.1"/>
    <property type="molecule type" value="Genomic_DNA"/>
</dbReference>
<protein>
    <recommendedName>
        <fullName evidence="3">Sulfotransferase family protein</fullName>
    </recommendedName>
</protein>
<keyword evidence="2" id="KW-1185">Reference proteome</keyword>
<comment type="caution">
    <text evidence="1">The sequence shown here is derived from an EMBL/GenBank/DDBJ whole genome shotgun (WGS) entry which is preliminary data.</text>
</comment>